<feature type="transmembrane region" description="Helical" evidence="1">
    <location>
        <begin position="215"/>
        <end position="237"/>
    </location>
</feature>
<feature type="transmembrane region" description="Helical" evidence="1">
    <location>
        <begin position="129"/>
        <end position="147"/>
    </location>
</feature>
<evidence type="ECO:0000313" key="4">
    <source>
        <dbReference type="Proteomes" id="UP000029641"/>
    </source>
</evidence>
<keyword evidence="1" id="KW-0812">Transmembrane</keyword>
<dbReference type="Proteomes" id="UP000029641">
    <property type="component" value="Unassembled WGS sequence"/>
</dbReference>
<feature type="transmembrane region" description="Helical" evidence="1">
    <location>
        <begin position="52"/>
        <end position="71"/>
    </location>
</feature>
<dbReference type="RefSeq" id="WP_042244272.1">
    <property type="nucleotide sequence ID" value="NZ_BBNR01000011.1"/>
</dbReference>
<feature type="transmembrane region" description="Helical" evidence="1">
    <location>
        <begin position="12"/>
        <end position="32"/>
    </location>
</feature>
<keyword evidence="3" id="KW-0378">Hydrolase</keyword>
<dbReference type="PANTHER" id="PTHR39430:SF1">
    <property type="entry name" value="PROTEASE"/>
    <property type="match status" value="1"/>
</dbReference>
<dbReference type="OrthoDB" id="324900at2"/>
<keyword evidence="1" id="KW-1133">Transmembrane helix</keyword>
<comment type="caution">
    <text evidence="3">The sequence shown here is derived from an EMBL/GenBank/DDBJ whole genome shotgun (WGS) entry which is preliminary data.</text>
</comment>
<dbReference type="AlphaFoldDB" id="A0A090WJK4"/>
<dbReference type="GO" id="GO:0080120">
    <property type="term" value="P:CAAX-box protein maturation"/>
    <property type="evidence" value="ECO:0007669"/>
    <property type="project" value="UniProtKB-ARBA"/>
</dbReference>
<dbReference type="Pfam" id="PF02517">
    <property type="entry name" value="Rce1-like"/>
    <property type="match status" value="1"/>
</dbReference>
<proteinExistence type="predicted"/>
<feature type="transmembrane region" description="Helical" evidence="1">
    <location>
        <begin position="257"/>
        <end position="275"/>
    </location>
</feature>
<evidence type="ECO:0000313" key="3">
    <source>
        <dbReference type="EMBL" id="GAL67642.1"/>
    </source>
</evidence>
<feature type="transmembrane region" description="Helical" evidence="1">
    <location>
        <begin position="184"/>
        <end position="203"/>
    </location>
</feature>
<dbReference type="STRING" id="504487.JCM19538_1452"/>
<sequence>MKNKNAGWQRILLLIIPYFIIVGVFQLIGGLLSGIKFEDLGKENVYKDSVQHMVVVFASLLGTFLVIWMFMQAFDKKRFVELGFQIKNRTKDIVVGFLIGGMVMATAYMLLLVLGEIKFSKIILDVKEVVISIITFVIVAVVEEALFRGYILRNLMLSFNKYIALFVSSILFSLMHGANPNINTIALVNLFLAGLTLGVSYIHTKNLWFPIALHLSWNLFQTLIGFNVSGQDVYSVVEFSMIEKNMINGGDFGFEGSVFAIVFAVVLIVTIELYYQKKLMLPFIKNK</sequence>
<dbReference type="eggNOG" id="COG1266">
    <property type="taxonomic scope" value="Bacteria"/>
</dbReference>
<dbReference type="EMBL" id="BBNR01000011">
    <property type="protein sequence ID" value="GAL67642.1"/>
    <property type="molecule type" value="Genomic_DNA"/>
</dbReference>
<dbReference type="GO" id="GO:0006508">
    <property type="term" value="P:proteolysis"/>
    <property type="evidence" value="ECO:0007669"/>
    <property type="project" value="UniProtKB-KW"/>
</dbReference>
<feature type="transmembrane region" description="Helical" evidence="1">
    <location>
        <begin position="92"/>
        <end position="117"/>
    </location>
</feature>
<name>A0A090WJK4_9FLAO</name>
<protein>
    <submittedName>
        <fullName evidence="3">Putative metal-dependent membrane protease</fullName>
    </submittedName>
</protein>
<gene>
    <name evidence="3" type="ORF">JCM19301_929</name>
</gene>
<evidence type="ECO:0000256" key="1">
    <source>
        <dbReference type="SAM" id="Phobius"/>
    </source>
</evidence>
<keyword evidence="3" id="KW-0645">Protease</keyword>
<dbReference type="GO" id="GO:0004175">
    <property type="term" value="F:endopeptidase activity"/>
    <property type="evidence" value="ECO:0007669"/>
    <property type="project" value="UniProtKB-ARBA"/>
</dbReference>
<accession>A0A090WJK4</accession>
<feature type="transmembrane region" description="Helical" evidence="1">
    <location>
        <begin position="159"/>
        <end position="178"/>
    </location>
</feature>
<organism evidence="3 4">
    <name type="scientific">Jejuia pallidilutea</name>
    <dbReference type="NCBI Taxonomy" id="504487"/>
    <lineage>
        <taxon>Bacteria</taxon>
        <taxon>Pseudomonadati</taxon>
        <taxon>Bacteroidota</taxon>
        <taxon>Flavobacteriia</taxon>
        <taxon>Flavobacteriales</taxon>
        <taxon>Flavobacteriaceae</taxon>
        <taxon>Jejuia</taxon>
    </lineage>
</organism>
<dbReference type="InterPro" id="IPR003675">
    <property type="entry name" value="Rce1/LyrA-like_dom"/>
</dbReference>
<evidence type="ECO:0000259" key="2">
    <source>
        <dbReference type="Pfam" id="PF02517"/>
    </source>
</evidence>
<reference evidence="3 4" key="1">
    <citation type="journal article" date="2014" name="Genome Announc.">
        <title>Draft Genome Sequence of Marine Flavobacterium Jejuia pallidilutea Strain 11shimoA1 and Pigmentation Mutants.</title>
        <authorList>
            <person name="Takatani N."/>
            <person name="Nakanishi M."/>
            <person name="Meirelles P."/>
            <person name="Mino S."/>
            <person name="Suda W."/>
            <person name="Oshima K."/>
            <person name="Hattori M."/>
            <person name="Ohkuma M."/>
            <person name="Hosokawa M."/>
            <person name="Miyashita K."/>
            <person name="Thompson F.L."/>
            <person name="Niwa A."/>
            <person name="Sawabe T."/>
            <person name="Sawabe T."/>
        </authorList>
    </citation>
    <scope>NUCLEOTIDE SEQUENCE [LARGE SCALE GENOMIC DNA]</scope>
    <source>
        <strain evidence="3 4">JCM 19301</strain>
    </source>
</reference>
<keyword evidence="1" id="KW-0472">Membrane</keyword>
<feature type="domain" description="CAAX prenyl protease 2/Lysostaphin resistance protein A-like" evidence="2">
    <location>
        <begin position="128"/>
        <end position="220"/>
    </location>
</feature>
<dbReference type="PANTHER" id="PTHR39430">
    <property type="entry name" value="MEMBRANE-ASSOCIATED PROTEASE-RELATED"/>
    <property type="match status" value="1"/>
</dbReference>